<dbReference type="GO" id="GO:0003677">
    <property type="term" value="F:DNA binding"/>
    <property type="evidence" value="ECO:0007669"/>
    <property type="project" value="UniProtKB-KW"/>
</dbReference>
<evidence type="ECO:0000259" key="4">
    <source>
        <dbReference type="Pfam" id="PF23359"/>
    </source>
</evidence>
<evidence type="ECO:0000259" key="3">
    <source>
        <dbReference type="Pfam" id="PF11774"/>
    </source>
</evidence>
<gene>
    <name evidence="5" type="ORF">SAMN05660350_04825</name>
</gene>
<dbReference type="Pfam" id="PF23359">
    <property type="entry name" value="Lsr2_DNA-bd"/>
    <property type="match status" value="1"/>
</dbReference>
<accession>A0A1M7V0X8</accession>
<dbReference type="EMBL" id="FRDM01000061">
    <property type="protein sequence ID" value="SHN88835.1"/>
    <property type="molecule type" value="Genomic_DNA"/>
</dbReference>
<dbReference type="GO" id="GO:0016746">
    <property type="term" value="F:acyltransferase activity"/>
    <property type="evidence" value="ECO:0007669"/>
    <property type="project" value="InterPro"/>
</dbReference>
<feature type="domain" description="Lsr2 DNA-binding" evidence="4">
    <location>
        <begin position="96"/>
        <end position="131"/>
    </location>
</feature>
<sequence length="132" mass="14060">MAALGSVRRGNGDEGEFVARTLQVVLEDDLSGEVLATGAGETIVFGLDGQTYEIDLSAQNAEQLRAELGRYVVAGRRVADRDGRRRRPTGRGQASGGRDTGAVREWARRNGHEVSGRGRIPAAVLAAYDAAH</sequence>
<name>A0A1M7V0X8_9ACTN</name>
<feature type="region of interest" description="Disordered" evidence="2">
    <location>
        <begin position="79"/>
        <end position="111"/>
    </location>
</feature>
<dbReference type="InterPro" id="IPR055370">
    <property type="entry name" value="Lsr2_DNA-bd"/>
</dbReference>
<organism evidence="5 6">
    <name type="scientific">Geodermatophilus obscurus</name>
    <dbReference type="NCBI Taxonomy" id="1861"/>
    <lineage>
        <taxon>Bacteria</taxon>
        <taxon>Bacillati</taxon>
        <taxon>Actinomycetota</taxon>
        <taxon>Actinomycetes</taxon>
        <taxon>Geodermatophilales</taxon>
        <taxon>Geodermatophilaceae</taxon>
        <taxon>Geodermatophilus</taxon>
    </lineage>
</organism>
<dbReference type="InterPro" id="IPR024412">
    <property type="entry name" value="Lsr2_dim_dom"/>
</dbReference>
<dbReference type="Proteomes" id="UP000184428">
    <property type="component" value="Unassembled WGS sequence"/>
</dbReference>
<keyword evidence="1" id="KW-0238">DNA-binding</keyword>
<feature type="compositionally biased region" description="Basic and acidic residues" evidence="2">
    <location>
        <begin position="101"/>
        <end position="111"/>
    </location>
</feature>
<evidence type="ECO:0000256" key="1">
    <source>
        <dbReference type="ARBA" id="ARBA00023125"/>
    </source>
</evidence>
<dbReference type="Pfam" id="PF11774">
    <property type="entry name" value="Lsr2"/>
    <property type="match status" value="1"/>
</dbReference>
<dbReference type="AlphaFoldDB" id="A0A1M7V0X8"/>
<evidence type="ECO:0000256" key="2">
    <source>
        <dbReference type="SAM" id="MobiDB-lite"/>
    </source>
</evidence>
<feature type="domain" description="Lsr2 dimerization" evidence="3">
    <location>
        <begin position="19"/>
        <end position="78"/>
    </location>
</feature>
<evidence type="ECO:0000313" key="5">
    <source>
        <dbReference type="EMBL" id="SHN88835.1"/>
    </source>
</evidence>
<dbReference type="InterPro" id="IPR042261">
    <property type="entry name" value="Lsr2-like_dimerization"/>
</dbReference>
<reference evidence="5 6" key="1">
    <citation type="submission" date="2016-12" db="EMBL/GenBank/DDBJ databases">
        <authorList>
            <person name="Song W.-J."/>
            <person name="Kurnit D.M."/>
        </authorList>
    </citation>
    <scope>NUCLEOTIDE SEQUENCE [LARGE SCALE GENOMIC DNA]</scope>
    <source>
        <strain evidence="5 6">DSM 43162</strain>
    </source>
</reference>
<dbReference type="Gene3D" id="3.30.60.230">
    <property type="entry name" value="Lsr2, dimerization domain"/>
    <property type="match status" value="1"/>
</dbReference>
<proteinExistence type="predicted"/>
<dbReference type="Gene3D" id="4.10.320.10">
    <property type="entry name" value="E3-binding domain"/>
    <property type="match status" value="1"/>
</dbReference>
<protein>
    <submittedName>
        <fullName evidence="5">Lsr2 protein</fullName>
    </submittedName>
</protein>
<evidence type="ECO:0000313" key="6">
    <source>
        <dbReference type="Proteomes" id="UP000184428"/>
    </source>
</evidence>
<dbReference type="InterPro" id="IPR036625">
    <property type="entry name" value="E3-bd_dom_sf"/>
</dbReference>